<name>A0AAJ4LTB3_9VIBR</name>
<evidence type="ECO:0000313" key="1">
    <source>
        <dbReference type="EMBL" id="QPL52269.1"/>
    </source>
</evidence>
<sequence>MVQVYNFKPKQPVSWYRKSLAKSNQRCLYCNEVIGLKSNVDSNKEHLIARDFVPSGCLSDTTFNFIFRACVVCNNKKSNFERHISSVSLFNSSARTYDRDIDVQAIHKASNDYHPDKKGHLVKDSSSSFDLAVQSNMSVGLIAPPQMNRDYVKSLALMHIQGFFSLITTVNPLCENAISTLEPGRFWLLGHYPEQDWGNPQIIEIIKRTKNWDCFCNVVTADGYFKVIIKKSSVKNDFFWALEWNKHTRVVGQGSRMLLTHLFIEFRDKIFRNRLN</sequence>
<dbReference type="AlphaFoldDB" id="A0AAJ4LTB3"/>
<dbReference type="Proteomes" id="UP000594435">
    <property type="component" value="Chromosome 1"/>
</dbReference>
<organism evidence="1 2">
    <name type="scientific">Vibrio navarrensis</name>
    <dbReference type="NCBI Taxonomy" id="29495"/>
    <lineage>
        <taxon>Bacteria</taxon>
        <taxon>Pseudomonadati</taxon>
        <taxon>Pseudomonadota</taxon>
        <taxon>Gammaproteobacteria</taxon>
        <taxon>Vibrionales</taxon>
        <taxon>Vibrionaceae</taxon>
        <taxon>Vibrio</taxon>
    </lineage>
</organism>
<dbReference type="RefSeq" id="WP_337970629.1">
    <property type="nucleotide sequence ID" value="NZ_CP065217.1"/>
</dbReference>
<reference evidence="1 2" key="1">
    <citation type="submission" date="2020-11" db="EMBL/GenBank/DDBJ databases">
        <title>Complete and Circularized Genome Assembly of a human isolate of Vibrio navarrensis biotype pommerensis with MiSeq and MinION Sequence Data.</title>
        <authorList>
            <person name="Schwartz K."/>
            <person name="Borowiak M."/>
            <person name="Deneke C."/>
            <person name="Balau V."/>
            <person name="Metelmann C."/>
            <person name="Strauch E."/>
        </authorList>
    </citation>
    <scope>NUCLEOTIDE SEQUENCE [LARGE SCALE GENOMIC DNA]</scope>
    <source>
        <strain evidence="1 2">20-VB00237</strain>
    </source>
</reference>
<dbReference type="EMBL" id="CP065217">
    <property type="protein sequence ID" value="QPL52269.1"/>
    <property type="molecule type" value="Genomic_DNA"/>
</dbReference>
<gene>
    <name evidence="1" type="ORF">I3X05_09220</name>
</gene>
<proteinExistence type="predicted"/>
<protein>
    <submittedName>
        <fullName evidence="1">Uncharacterized protein</fullName>
    </submittedName>
</protein>
<evidence type="ECO:0000313" key="2">
    <source>
        <dbReference type="Proteomes" id="UP000594435"/>
    </source>
</evidence>
<accession>A0AAJ4LTB3</accession>